<gene>
    <name evidence="2" type="ORF">AaeL_AAEL001720</name>
</gene>
<evidence type="ECO:0000256" key="1">
    <source>
        <dbReference type="SAM" id="MobiDB-lite"/>
    </source>
</evidence>
<dbReference type="PaxDb" id="7159-AAEL001720-PA"/>
<protein>
    <submittedName>
        <fullName evidence="2">AAEL001720-PA</fullName>
    </submittedName>
</protein>
<sequence>DESSARVVREKGSPGSDPPEFGKSSAIDRCDQLGFRNGTFCFLLRRRKLIFFRLLSCLVERKVSSFLSQRRRIFAA</sequence>
<reference evidence="2" key="3">
    <citation type="submission" date="2012-09" db="EMBL/GenBank/DDBJ databases">
        <authorList>
            <consortium name="VectorBase"/>
        </authorList>
    </citation>
    <scope>NUCLEOTIDE SEQUENCE</scope>
    <source>
        <strain evidence="2">Liverpool</strain>
    </source>
</reference>
<organism evidence="2 3">
    <name type="scientific">Aedes aegypti</name>
    <name type="common">Yellowfever mosquito</name>
    <name type="synonym">Culex aegypti</name>
    <dbReference type="NCBI Taxonomy" id="7159"/>
    <lineage>
        <taxon>Eukaryota</taxon>
        <taxon>Metazoa</taxon>
        <taxon>Ecdysozoa</taxon>
        <taxon>Arthropoda</taxon>
        <taxon>Hexapoda</taxon>
        <taxon>Insecta</taxon>
        <taxon>Pterygota</taxon>
        <taxon>Neoptera</taxon>
        <taxon>Endopterygota</taxon>
        <taxon>Diptera</taxon>
        <taxon>Nematocera</taxon>
        <taxon>Culicoidea</taxon>
        <taxon>Culicidae</taxon>
        <taxon>Culicinae</taxon>
        <taxon>Aedini</taxon>
        <taxon>Aedes</taxon>
        <taxon>Stegomyia</taxon>
    </lineage>
</organism>
<feature type="non-terminal residue" evidence="2">
    <location>
        <position position="1"/>
    </location>
</feature>
<dbReference type="AlphaFoldDB" id="Q17KE5"/>
<reference evidence="2" key="1">
    <citation type="submission" date="2005-10" db="EMBL/GenBank/DDBJ databases">
        <authorList>
            <person name="Loftus B.J."/>
            <person name="Nene V.M."/>
            <person name="Hannick L.I."/>
            <person name="Bidwell S."/>
            <person name="Haas B."/>
            <person name="Amedeo P."/>
            <person name="Orvis J."/>
            <person name="Wortman J.R."/>
            <person name="White O.R."/>
            <person name="Salzberg S."/>
            <person name="Shumway M."/>
            <person name="Koo H."/>
            <person name="Zhao Y."/>
            <person name="Holmes M."/>
            <person name="Miller J."/>
            <person name="Schatz M."/>
            <person name="Pop M."/>
            <person name="Pai G."/>
            <person name="Utterback T."/>
            <person name="Rogers Y.-H."/>
            <person name="Kravitz S."/>
            <person name="Fraser C.M."/>
        </authorList>
    </citation>
    <scope>NUCLEOTIDE SEQUENCE</scope>
    <source>
        <strain evidence="2">Liverpool</strain>
    </source>
</reference>
<reference evidence="2" key="2">
    <citation type="journal article" date="2007" name="Science">
        <title>Genome sequence of Aedes aegypti, a major arbovirus vector.</title>
        <authorList>
            <person name="Nene V."/>
            <person name="Wortman J.R."/>
            <person name="Lawson D."/>
            <person name="Haas B."/>
            <person name="Kodira C."/>
            <person name="Tu Z.J."/>
            <person name="Loftus B."/>
            <person name="Xi Z."/>
            <person name="Megy K."/>
            <person name="Grabherr M."/>
            <person name="Ren Q."/>
            <person name="Zdobnov E.M."/>
            <person name="Lobo N.F."/>
            <person name="Campbell K.S."/>
            <person name="Brown S.E."/>
            <person name="Bonaldo M.F."/>
            <person name="Zhu J."/>
            <person name="Sinkins S.P."/>
            <person name="Hogenkamp D.G."/>
            <person name="Amedeo P."/>
            <person name="Arensburger P."/>
            <person name="Atkinson P.W."/>
            <person name="Bidwell S."/>
            <person name="Biedler J."/>
            <person name="Birney E."/>
            <person name="Bruggner R.V."/>
            <person name="Costas J."/>
            <person name="Coy M.R."/>
            <person name="Crabtree J."/>
            <person name="Crawford M."/>
            <person name="Debruyn B."/>
            <person name="Decaprio D."/>
            <person name="Eiglmeier K."/>
            <person name="Eisenstadt E."/>
            <person name="El-Dorry H."/>
            <person name="Gelbart W.M."/>
            <person name="Gomes S.L."/>
            <person name="Hammond M."/>
            <person name="Hannick L.I."/>
            <person name="Hogan J.R."/>
            <person name="Holmes M.H."/>
            <person name="Jaffe D."/>
            <person name="Johnston J.S."/>
            <person name="Kennedy R.C."/>
            <person name="Koo H."/>
            <person name="Kravitz S."/>
            <person name="Kriventseva E.V."/>
            <person name="Kulp D."/>
            <person name="Labutti K."/>
            <person name="Lee E."/>
            <person name="Li S."/>
            <person name="Lovin D.D."/>
            <person name="Mao C."/>
            <person name="Mauceli E."/>
            <person name="Menck C.F."/>
            <person name="Miller J.R."/>
            <person name="Montgomery P."/>
            <person name="Mori A."/>
            <person name="Nascimento A.L."/>
            <person name="Naveira H.F."/>
            <person name="Nusbaum C."/>
            <person name="O'leary S."/>
            <person name="Orvis J."/>
            <person name="Pertea M."/>
            <person name="Quesneville H."/>
            <person name="Reidenbach K.R."/>
            <person name="Rogers Y.H."/>
            <person name="Roth C.W."/>
            <person name="Schneider J.R."/>
            <person name="Schatz M."/>
            <person name="Shumway M."/>
            <person name="Stanke M."/>
            <person name="Stinson E.O."/>
            <person name="Tubio J.M."/>
            <person name="Vanzee J.P."/>
            <person name="Verjovski-Almeida S."/>
            <person name="Werner D."/>
            <person name="White O."/>
            <person name="Wyder S."/>
            <person name="Zeng Q."/>
            <person name="Zhao Q."/>
            <person name="Zhao Y."/>
            <person name="Hill C.A."/>
            <person name="Raikhel A.S."/>
            <person name="Soares M.B."/>
            <person name="Knudson D.L."/>
            <person name="Lee N.H."/>
            <person name="Galagan J."/>
            <person name="Salzberg S.L."/>
            <person name="Paulsen I.T."/>
            <person name="Dimopoulos G."/>
            <person name="Collins F.H."/>
            <person name="Birren B."/>
            <person name="Fraser-Liggett C.M."/>
            <person name="Severson D.W."/>
        </authorList>
    </citation>
    <scope>NUCLEOTIDE SEQUENCE [LARGE SCALE GENOMIC DNA]</scope>
    <source>
        <strain evidence="2">Liverpool</strain>
    </source>
</reference>
<name>Q17KE5_AEDAE</name>
<dbReference type="Proteomes" id="UP000682892">
    <property type="component" value="Unassembled WGS sequence"/>
</dbReference>
<dbReference type="EMBL" id="CH477225">
    <property type="protein sequence ID" value="EAT47146.1"/>
    <property type="molecule type" value="Genomic_DNA"/>
</dbReference>
<evidence type="ECO:0000313" key="3">
    <source>
        <dbReference type="Proteomes" id="UP000682892"/>
    </source>
</evidence>
<feature type="region of interest" description="Disordered" evidence="1">
    <location>
        <begin position="1"/>
        <end position="24"/>
    </location>
</feature>
<evidence type="ECO:0000313" key="2">
    <source>
        <dbReference type="EMBL" id="EAT47146.1"/>
    </source>
</evidence>
<proteinExistence type="predicted"/>
<accession>Q17KE5</accession>